<accession>A0A149SJA0</accession>
<feature type="transmembrane region" description="Helical" evidence="1">
    <location>
        <begin position="6"/>
        <end position="24"/>
    </location>
</feature>
<evidence type="ECO:0000313" key="2">
    <source>
        <dbReference type="EMBL" id="MBF0869260.1"/>
    </source>
</evidence>
<dbReference type="Proteomes" id="UP000661006">
    <property type="component" value="Unassembled WGS sequence"/>
</dbReference>
<keyword evidence="1" id="KW-1133">Transmembrane helix</keyword>
<dbReference type="AlphaFoldDB" id="A0A149SJA0"/>
<protein>
    <recommendedName>
        <fullName evidence="4">FeoB-associated Cys-rich membrane protein</fullName>
    </recommendedName>
</protein>
<evidence type="ECO:0000256" key="1">
    <source>
        <dbReference type="SAM" id="Phobius"/>
    </source>
</evidence>
<keyword evidence="1" id="KW-0472">Membrane</keyword>
<organism evidence="2 3">
    <name type="scientific">Gluconobacter japonicus</name>
    <dbReference type="NCBI Taxonomy" id="376620"/>
    <lineage>
        <taxon>Bacteria</taxon>
        <taxon>Pseudomonadati</taxon>
        <taxon>Pseudomonadota</taxon>
        <taxon>Alphaproteobacteria</taxon>
        <taxon>Acetobacterales</taxon>
        <taxon>Acetobacteraceae</taxon>
        <taxon>Gluconobacter</taxon>
    </lineage>
</organism>
<gene>
    <name evidence="2" type="ORF">HKD32_00090</name>
</gene>
<sequence length="63" mass="6706">MIETIIAVLLVSLAALYWYTRLFPTGWRRLKMSMGLATSVPSPSPAKGCDNCSACSGKSGGCH</sequence>
<dbReference type="OrthoDB" id="7285029at2"/>
<dbReference type="EMBL" id="JABCQN010000001">
    <property type="protein sequence ID" value="MBF0869260.1"/>
    <property type="molecule type" value="Genomic_DNA"/>
</dbReference>
<dbReference type="STRING" id="376620.A0J51_02023"/>
<keyword evidence="1" id="KW-0812">Transmembrane</keyword>
<comment type="caution">
    <text evidence="2">The sequence shown here is derived from an EMBL/GenBank/DDBJ whole genome shotgun (WGS) entry which is preliminary data.</text>
</comment>
<name>A0A149SJA0_GLUJA</name>
<dbReference type="RefSeq" id="WP_023944616.1">
    <property type="nucleotide sequence ID" value="NZ_JBDNRX010000061.1"/>
</dbReference>
<reference evidence="2" key="1">
    <citation type="submission" date="2020-04" db="EMBL/GenBank/DDBJ databases">
        <authorList>
            <person name="Sombolestani A."/>
        </authorList>
    </citation>
    <scope>NUCLEOTIDE SEQUENCE</scope>
    <source>
        <strain evidence="2">R71697</strain>
    </source>
</reference>
<reference evidence="2" key="2">
    <citation type="submission" date="2020-11" db="EMBL/GenBank/DDBJ databases">
        <title>Description of novel Gluconobacter species.</title>
        <authorList>
            <person name="Cleenwerck I."/>
            <person name="Cnockaert M."/>
            <person name="Borremans W."/>
            <person name="Wieme A.D."/>
            <person name="De Vuyst L."/>
            <person name="Vandamme P."/>
        </authorList>
    </citation>
    <scope>NUCLEOTIDE SEQUENCE</scope>
    <source>
        <strain evidence="2">R71697</strain>
    </source>
</reference>
<proteinExistence type="predicted"/>
<evidence type="ECO:0008006" key="4">
    <source>
        <dbReference type="Google" id="ProtNLM"/>
    </source>
</evidence>
<evidence type="ECO:0000313" key="3">
    <source>
        <dbReference type="Proteomes" id="UP000661006"/>
    </source>
</evidence>